<dbReference type="Proteomes" id="UP000594454">
    <property type="component" value="Chromosome 6"/>
</dbReference>
<reference evidence="3 4" key="1">
    <citation type="submission" date="2020-11" db="EMBL/GenBank/DDBJ databases">
        <authorList>
            <person name="Wallbank WR R."/>
            <person name="Pardo Diaz C."/>
            <person name="Kozak K."/>
            <person name="Martin S."/>
            <person name="Jiggins C."/>
            <person name="Moest M."/>
            <person name="Warren A I."/>
            <person name="Generalovic N T."/>
            <person name="Byers J.R.P. K."/>
            <person name="Montejo-Kovacevich G."/>
            <person name="Yen C E."/>
        </authorList>
    </citation>
    <scope>NUCLEOTIDE SEQUENCE [LARGE SCALE GENOMIC DNA]</scope>
</reference>
<dbReference type="InParanoid" id="A0A7R8Z4Q4"/>
<feature type="region of interest" description="Disordered" evidence="2">
    <location>
        <begin position="215"/>
        <end position="347"/>
    </location>
</feature>
<keyword evidence="4" id="KW-1185">Reference proteome</keyword>
<feature type="region of interest" description="Disordered" evidence="2">
    <location>
        <begin position="145"/>
        <end position="203"/>
    </location>
</feature>
<evidence type="ECO:0000313" key="4">
    <source>
        <dbReference type="Proteomes" id="UP000594454"/>
    </source>
</evidence>
<dbReference type="Pfam" id="PF00167">
    <property type="entry name" value="FGF"/>
    <property type="match status" value="1"/>
</dbReference>
<dbReference type="Gene3D" id="2.80.10.50">
    <property type="match status" value="1"/>
</dbReference>
<evidence type="ECO:0000313" key="3">
    <source>
        <dbReference type="EMBL" id="CAD7093227.1"/>
    </source>
</evidence>
<feature type="compositionally biased region" description="Low complexity" evidence="2">
    <location>
        <begin position="236"/>
        <end position="291"/>
    </location>
</feature>
<accession>A0A7R8Z4Q4</accession>
<dbReference type="InterPro" id="IPR008996">
    <property type="entry name" value="IL1/FGF"/>
</dbReference>
<dbReference type="GO" id="GO:0008083">
    <property type="term" value="F:growth factor activity"/>
    <property type="evidence" value="ECO:0007669"/>
    <property type="project" value="InterPro"/>
</dbReference>
<sequence length="405" mass="44965">MPILKKEKAFTDDCVFNESMEQHHYNTYSSTYNSNSRRTLYLALNRHGVPRKLQIPPSRPLGKLATYTKAMTSIVEEDRVEKLIARTFGANRVKHGLRQLCDAGKPLIELTAKVLRTRPKCNLLNNSSGQTAAATAVAGDKLTRIGSSSNVNSSNSHSSSNNNNGNARKKKKKRRCRPNENEQEHNCHRPGPQALRKRAQNRKCLPTQTAEECALARKKGGKKHNKGAHHKKRKNNGAAGNNRRAKAQSSTKNTLTTTTASSTTLSTTPQTTSSREIETSTTTTTTTVTTSPRVARTQSIRQQLGAAFSQEETVSTEDSQQLHMQSSTEVHEGSEPVGNDDEDSSLSALGGQAQLVNGDDFLYDDDFDVFKLRLWRIKAESYLNPGDEALKFYSLENERIRSYQV</sequence>
<dbReference type="SMART" id="SM00442">
    <property type="entry name" value="FGF"/>
    <property type="match status" value="1"/>
</dbReference>
<evidence type="ECO:0000256" key="1">
    <source>
        <dbReference type="ARBA" id="ARBA00007936"/>
    </source>
</evidence>
<dbReference type="InterPro" id="IPR002209">
    <property type="entry name" value="Fibroblast_GF_fam"/>
</dbReference>
<dbReference type="AlphaFoldDB" id="A0A7R8Z4Q4"/>
<dbReference type="OrthoDB" id="5987799at2759"/>
<evidence type="ECO:0000256" key="2">
    <source>
        <dbReference type="SAM" id="MobiDB-lite"/>
    </source>
</evidence>
<feature type="compositionally biased region" description="Basic residues" evidence="2">
    <location>
        <begin position="216"/>
        <end position="235"/>
    </location>
</feature>
<feature type="compositionally biased region" description="Polar residues" evidence="2">
    <location>
        <begin position="310"/>
        <end position="328"/>
    </location>
</feature>
<dbReference type="SUPFAM" id="SSF50353">
    <property type="entry name" value="Cytokine"/>
    <property type="match status" value="1"/>
</dbReference>
<feature type="compositionally biased region" description="Basic and acidic residues" evidence="2">
    <location>
        <begin position="177"/>
        <end position="187"/>
    </location>
</feature>
<proteinExistence type="inferred from homology"/>
<comment type="similarity">
    <text evidence="1">Belongs to the heparin-binding growth factors family.</text>
</comment>
<protein>
    <submittedName>
        <fullName evidence="3">Uncharacterized protein</fullName>
    </submittedName>
</protein>
<feature type="compositionally biased region" description="Basic residues" evidence="2">
    <location>
        <begin position="167"/>
        <end position="176"/>
    </location>
</feature>
<dbReference type="EMBL" id="LR899014">
    <property type="protein sequence ID" value="CAD7093227.1"/>
    <property type="molecule type" value="Genomic_DNA"/>
</dbReference>
<gene>
    <name evidence="3" type="ORF">HERILL_LOCUS15523</name>
</gene>
<name>A0A7R8Z4Q4_HERIL</name>
<feature type="compositionally biased region" description="Low complexity" evidence="2">
    <location>
        <begin position="147"/>
        <end position="166"/>
    </location>
</feature>
<organism evidence="3 4">
    <name type="scientific">Hermetia illucens</name>
    <name type="common">Black soldier fly</name>
    <dbReference type="NCBI Taxonomy" id="343691"/>
    <lineage>
        <taxon>Eukaryota</taxon>
        <taxon>Metazoa</taxon>
        <taxon>Ecdysozoa</taxon>
        <taxon>Arthropoda</taxon>
        <taxon>Hexapoda</taxon>
        <taxon>Insecta</taxon>
        <taxon>Pterygota</taxon>
        <taxon>Neoptera</taxon>
        <taxon>Endopterygota</taxon>
        <taxon>Diptera</taxon>
        <taxon>Brachycera</taxon>
        <taxon>Stratiomyomorpha</taxon>
        <taxon>Stratiomyidae</taxon>
        <taxon>Hermetiinae</taxon>
        <taxon>Hermetia</taxon>
    </lineage>
</organism>